<reference evidence="3" key="1">
    <citation type="submission" date="2020-05" db="EMBL/GenBank/DDBJ databases">
        <authorList>
            <person name="Chiriac C."/>
            <person name="Salcher M."/>
            <person name="Ghai R."/>
            <person name="Kavagutti S V."/>
        </authorList>
    </citation>
    <scope>NUCLEOTIDE SEQUENCE</scope>
</reference>
<dbReference type="EMBL" id="CAEZXN010000021">
    <property type="protein sequence ID" value="CAB4698313.1"/>
    <property type="molecule type" value="Genomic_DNA"/>
</dbReference>
<evidence type="ECO:0000313" key="2">
    <source>
        <dbReference type="EMBL" id="CAB4680414.1"/>
    </source>
</evidence>
<feature type="transmembrane region" description="Helical" evidence="1">
    <location>
        <begin position="12"/>
        <end position="33"/>
    </location>
</feature>
<proteinExistence type="predicted"/>
<keyword evidence="1" id="KW-0812">Transmembrane</keyword>
<keyword evidence="1" id="KW-0472">Membrane</keyword>
<organism evidence="3">
    <name type="scientific">freshwater metagenome</name>
    <dbReference type="NCBI Taxonomy" id="449393"/>
    <lineage>
        <taxon>unclassified sequences</taxon>
        <taxon>metagenomes</taxon>
        <taxon>ecological metagenomes</taxon>
    </lineage>
</organism>
<keyword evidence="1" id="KW-1133">Transmembrane helix</keyword>
<dbReference type="EMBL" id="CAEZXB010000022">
    <property type="protein sequence ID" value="CAB4680414.1"/>
    <property type="molecule type" value="Genomic_DNA"/>
</dbReference>
<name>A0A6J6PN79_9ZZZZ</name>
<evidence type="ECO:0000313" key="3">
    <source>
        <dbReference type="EMBL" id="CAB4698313.1"/>
    </source>
</evidence>
<evidence type="ECO:0000256" key="1">
    <source>
        <dbReference type="SAM" id="Phobius"/>
    </source>
</evidence>
<sequence>MITVAVPAVRMAVVLDVVGATFAGLSTLLTPMAGVTTPGIVTVADPAGQLPPVWAFVTANFLVLATVVIVIEEPL</sequence>
<accession>A0A6J6PN79</accession>
<gene>
    <name evidence="2" type="ORF">UFOPK2342_01098</name>
    <name evidence="3" type="ORF">UFOPK2423_01022</name>
</gene>
<feature type="transmembrane region" description="Helical" evidence="1">
    <location>
        <begin position="53"/>
        <end position="71"/>
    </location>
</feature>
<dbReference type="AlphaFoldDB" id="A0A6J6PN79"/>
<protein>
    <submittedName>
        <fullName evidence="3">Unannotated protein</fullName>
    </submittedName>
</protein>